<keyword evidence="3" id="KW-1185">Reference proteome</keyword>
<evidence type="ECO:0000256" key="1">
    <source>
        <dbReference type="SAM" id="MobiDB-lite"/>
    </source>
</evidence>
<protein>
    <submittedName>
        <fullName evidence="2">Uncharacterized protein</fullName>
    </submittedName>
</protein>
<dbReference type="AlphaFoldDB" id="A0AAV6R9A8"/>
<evidence type="ECO:0000313" key="2">
    <source>
        <dbReference type="EMBL" id="KAG7501075.1"/>
    </source>
</evidence>
<evidence type="ECO:0000313" key="3">
    <source>
        <dbReference type="Proteomes" id="UP000693946"/>
    </source>
</evidence>
<comment type="caution">
    <text evidence="2">The sequence shown here is derived from an EMBL/GenBank/DDBJ whole genome shotgun (WGS) entry which is preliminary data.</text>
</comment>
<proteinExistence type="predicted"/>
<organism evidence="2 3">
    <name type="scientific">Solea senegalensis</name>
    <name type="common">Senegalese sole</name>
    <dbReference type="NCBI Taxonomy" id="28829"/>
    <lineage>
        <taxon>Eukaryota</taxon>
        <taxon>Metazoa</taxon>
        <taxon>Chordata</taxon>
        <taxon>Craniata</taxon>
        <taxon>Vertebrata</taxon>
        <taxon>Euteleostomi</taxon>
        <taxon>Actinopterygii</taxon>
        <taxon>Neopterygii</taxon>
        <taxon>Teleostei</taxon>
        <taxon>Neoteleostei</taxon>
        <taxon>Acanthomorphata</taxon>
        <taxon>Carangaria</taxon>
        <taxon>Pleuronectiformes</taxon>
        <taxon>Pleuronectoidei</taxon>
        <taxon>Soleidae</taxon>
        <taxon>Solea</taxon>
    </lineage>
</organism>
<feature type="region of interest" description="Disordered" evidence="1">
    <location>
        <begin position="1"/>
        <end position="53"/>
    </location>
</feature>
<gene>
    <name evidence="2" type="ORF">JOB18_039200</name>
</gene>
<accession>A0AAV6R9A8</accession>
<reference evidence="2 3" key="1">
    <citation type="journal article" date="2021" name="Sci. Rep.">
        <title>Chromosome anchoring in Senegalese sole (Solea senegalensis) reveals sex-associated markers and genome rearrangements in flatfish.</title>
        <authorList>
            <person name="Guerrero-Cozar I."/>
            <person name="Gomez-Garrido J."/>
            <person name="Berbel C."/>
            <person name="Martinez-Blanch J.F."/>
            <person name="Alioto T."/>
            <person name="Claros M.G."/>
            <person name="Gagnaire P.A."/>
            <person name="Manchado M."/>
        </authorList>
    </citation>
    <scope>NUCLEOTIDE SEQUENCE [LARGE SCALE GENOMIC DNA]</scope>
    <source>
        <strain evidence="2">Sse05_10M</strain>
    </source>
</reference>
<feature type="compositionally biased region" description="Basic and acidic residues" evidence="1">
    <location>
        <begin position="1"/>
        <end position="35"/>
    </location>
</feature>
<sequence length="53" mass="6304">MEEEKKKDEEKKEEKEEETKEEGSPENPAREKSGIPEKQTWWNRVGTVITQRS</sequence>
<dbReference type="Proteomes" id="UP000693946">
    <property type="component" value="Linkage Group LG20"/>
</dbReference>
<name>A0AAV6R9A8_SOLSE</name>
<dbReference type="EMBL" id="JAGKHQ010000013">
    <property type="protein sequence ID" value="KAG7501075.1"/>
    <property type="molecule type" value="Genomic_DNA"/>
</dbReference>